<evidence type="ECO:0000256" key="1">
    <source>
        <dbReference type="SAM" id="Phobius"/>
    </source>
</evidence>
<keyword evidence="3" id="KW-1185">Reference proteome</keyword>
<dbReference type="STRING" id="551995.SAMN05192574_104348"/>
<sequence>MKNIKNNFPHCFLFLTLNIIQHYFITFTPIERRSVLMKKIGTFILFLLLSLTVYANDIADVAAKDTTEVISLNANAYTNRLTNPEQTVEDATKALKLSTKLNYIDGIAEAYRVIGIGKYYLDQPEKAIENYLNSLSYFTRNNNLRGEAKVYNNIGILFRDHDYERSLTYLNRSLEIAQKINDTKLVGSLYLNIGNVYTRKNNLYMALKFYDKSFPIFQKLRDSVNLIQCLQNRGVIYFKLNDYDKALSLLLEANAGAKARDLNESVASVDLTLAALYMTKGDFTNAEKMVQEGTAYTQLVKDPKLDYDYKYTTYELEFNKKNYARALGLLREIYKQDSVTYKTNVSAQMNLVEAKRRQEEQLKENERIAERQAYDRSKFWAVTVVAGLLLVVIGLLISNVKRKAKTNSQLTLLNGEVSRQKDNLDRINHHLEEIIDERTKDLQLKNKKLSEHSSYLSHQIRGPIATLRGLINLEKEGLVDQTECLDMMDKCVSEIDEKIIEMSDMLHNPPRV</sequence>
<dbReference type="InterPro" id="IPR036097">
    <property type="entry name" value="HisK_dim/P_sf"/>
</dbReference>
<dbReference type="Proteomes" id="UP000198942">
    <property type="component" value="Unassembled WGS sequence"/>
</dbReference>
<evidence type="ECO:0000313" key="3">
    <source>
        <dbReference type="Proteomes" id="UP000198942"/>
    </source>
</evidence>
<name>A0A1H8JWA0_9SPHI</name>
<feature type="transmembrane region" description="Helical" evidence="1">
    <location>
        <begin position="12"/>
        <end position="30"/>
    </location>
</feature>
<dbReference type="SUPFAM" id="SSF47384">
    <property type="entry name" value="Homodimeric domain of signal transducing histidine kinase"/>
    <property type="match status" value="1"/>
</dbReference>
<dbReference type="EMBL" id="FOCL01000004">
    <property type="protein sequence ID" value="SEN85012.1"/>
    <property type="molecule type" value="Genomic_DNA"/>
</dbReference>
<reference evidence="3" key="1">
    <citation type="submission" date="2016-10" db="EMBL/GenBank/DDBJ databases">
        <authorList>
            <person name="Varghese N."/>
            <person name="Submissions S."/>
        </authorList>
    </citation>
    <scope>NUCLEOTIDE SEQUENCE [LARGE SCALE GENOMIC DNA]</scope>
    <source>
        <strain evidence="3">Gh-48</strain>
    </source>
</reference>
<accession>A0A1H8JWA0</accession>
<evidence type="ECO:0000313" key="2">
    <source>
        <dbReference type="EMBL" id="SEN85012.1"/>
    </source>
</evidence>
<dbReference type="InterPro" id="IPR011990">
    <property type="entry name" value="TPR-like_helical_dom_sf"/>
</dbReference>
<dbReference type="GO" id="GO:0000155">
    <property type="term" value="F:phosphorelay sensor kinase activity"/>
    <property type="evidence" value="ECO:0007669"/>
    <property type="project" value="InterPro"/>
</dbReference>
<dbReference type="AlphaFoldDB" id="A0A1H8JWA0"/>
<dbReference type="Gene3D" id="1.25.40.10">
    <property type="entry name" value="Tetratricopeptide repeat domain"/>
    <property type="match status" value="2"/>
</dbReference>
<dbReference type="InterPro" id="IPR019734">
    <property type="entry name" value="TPR_rpt"/>
</dbReference>
<keyword evidence="1" id="KW-1133">Transmembrane helix</keyword>
<proteinExistence type="predicted"/>
<dbReference type="PANTHER" id="PTHR10098:SF108">
    <property type="entry name" value="TETRATRICOPEPTIDE REPEAT PROTEIN 28"/>
    <property type="match status" value="1"/>
</dbReference>
<dbReference type="SUPFAM" id="SSF48452">
    <property type="entry name" value="TPR-like"/>
    <property type="match status" value="1"/>
</dbReference>
<keyword evidence="1" id="KW-0472">Membrane</keyword>
<dbReference type="SMART" id="SM00028">
    <property type="entry name" value="TPR"/>
    <property type="match status" value="4"/>
</dbReference>
<dbReference type="PANTHER" id="PTHR10098">
    <property type="entry name" value="RAPSYN-RELATED"/>
    <property type="match status" value="1"/>
</dbReference>
<gene>
    <name evidence="2" type="ORF">SAMN05192574_104348</name>
</gene>
<organism evidence="2 3">
    <name type="scientific">Mucilaginibacter gossypiicola</name>
    <dbReference type="NCBI Taxonomy" id="551995"/>
    <lineage>
        <taxon>Bacteria</taxon>
        <taxon>Pseudomonadati</taxon>
        <taxon>Bacteroidota</taxon>
        <taxon>Sphingobacteriia</taxon>
        <taxon>Sphingobacteriales</taxon>
        <taxon>Sphingobacteriaceae</taxon>
        <taxon>Mucilaginibacter</taxon>
    </lineage>
</organism>
<dbReference type="Pfam" id="PF13424">
    <property type="entry name" value="TPR_12"/>
    <property type="match status" value="2"/>
</dbReference>
<protein>
    <submittedName>
        <fullName evidence="2">Tetratricopeptide repeat-containing protein</fullName>
    </submittedName>
</protein>
<keyword evidence="1" id="KW-0812">Transmembrane</keyword>
<feature type="transmembrane region" description="Helical" evidence="1">
    <location>
        <begin position="379"/>
        <end position="397"/>
    </location>
</feature>